<evidence type="ECO:0000256" key="5">
    <source>
        <dbReference type="ARBA" id="ARBA00023002"/>
    </source>
</evidence>
<evidence type="ECO:0000259" key="8">
    <source>
        <dbReference type="Pfam" id="PF02668"/>
    </source>
</evidence>
<evidence type="ECO:0000256" key="6">
    <source>
        <dbReference type="ARBA" id="ARBA00023004"/>
    </source>
</evidence>
<dbReference type="OrthoDB" id="10257314at2759"/>
<name>A0A395HSD2_ASPHC</name>
<dbReference type="GO" id="GO:0046872">
    <property type="term" value="F:metal ion binding"/>
    <property type="evidence" value="ECO:0007669"/>
    <property type="project" value="UniProtKB-KW"/>
</dbReference>
<evidence type="ECO:0000256" key="2">
    <source>
        <dbReference type="ARBA" id="ARBA00005896"/>
    </source>
</evidence>
<feature type="domain" description="TauD/TfdA-like" evidence="8">
    <location>
        <begin position="154"/>
        <end position="230"/>
    </location>
</feature>
<evidence type="ECO:0000256" key="1">
    <source>
        <dbReference type="ARBA" id="ARBA00001954"/>
    </source>
</evidence>
<evidence type="ECO:0000256" key="7">
    <source>
        <dbReference type="SAM" id="MobiDB-lite"/>
    </source>
</evidence>
<dbReference type="EMBL" id="KZ824297">
    <property type="protein sequence ID" value="RAL10245.1"/>
    <property type="molecule type" value="Genomic_DNA"/>
</dbReference>
<dbReference type="RefSeq" id="XP_025549399.1">
    <property type="nucleotide sequence ID" value="XM_025697775.1"/>
</dbReference>
<dbReference type="InterPro" id="IPR051323">
    <property type="entry name" value="AtsK-like"/>
</dbReference>
<keyword evidence="4" id="KW-0223">Dioxygenase</keyword>
<dbReference type="STRING" id="1450537.A0A395HSD2"/>
<evidence type="ECO:0000313" key="10">
    <source>
        <dbReference type="Proteomes" id="UP000248961"/>
    </source>
</evidence>
<dbReference type="PANTHER" id="PTHR30468">
    <property type="entry name" value="ALPHA-KETOGLUTARATE-DEPENDENT SULFONATE DIOXYGENASE"/>
    <property type="match status" value="1"/>
</dbReference>
<keyword evidence="6" id="KW-0408">Iron</keyword>
<dbReference type="VEuPathDB" id="FungiDB:BO97DRAFT_436298"/>
<comment type="similarity">
    <text evidence="2">Belongs to the TfdA dioxygenase family.</text>
</comment>
<feature type="region of interest" description="Disordered" evidence="7">
    <location>
        <begin position="89"/>
        <end position="109"/>
    </location>
</feature>
<gene>
    <name evidence="9" type="ORF">BO97DRAFT_436298</name>
</gene>
<accession>A0A395HSD2</accession>
<evidence type="ECO:0000313" key="9">
    <source>
        <dbReference type="EMBL" id="RAL10245.1"/>
    </source>
</evidence>
<keyword evidence="3" id="KW-0479">Metal-binding</keyword>
<feature type="compositionally biased region" description="Basic and acidic residues" evidence="7">
    <location>
        <begin position="99"/>
        <end position="108"/>
    </location>
</feature>
<dbReference type="GO" id="GO:0005737">
    <property type="term" value="C:cytoplasm"/>
    <property type="evidence" value="ECO:0007669"/>
    <property type="project" value="TreeGrafter"/>
</dbReference>
<evidence type="ECO:0000256" key="3">
    <source>
        <dbReference type="ARBA" id="ARBA00022723"/>
    </source>
</evidence>
<dbReference type="GO" id="GO:0016706">
    <property type="term" value="F:2-oxoglutarate-dependent dioxygenase activity"/>
    <property type="evidence" value="ECO:0007669"/>
    <property type="project" value="TreeGrafter"/>
</dbReference>
<keyword evidence="5" id="KW-0560">Oxidoreductase</keyword>
<dbReference type="AlphaFoldDB" id="A0A395HSD2"/>
<organism evidence="9 10">
    <name type="scientific">Aspergillus homomorphus (strain CBS 101889)</name>
    <dbReference type="NCBI Taxonomy" id="1450537"/>
    <lineage>
        <taxon>Eukaryota</taxon>
        <taxon>Fungi</taxon>
        <taxon>Dikarya</taxon>
        <taxon>Ascomycota</taxon>
        <taxon>Pezizomycotina</taxon>
        <taxon>Eurotiomycetes</taxon>
        <taxon>Eurotiomycetidae</taxon>
        <taxon>Eurotiales</taxon>
        <taxon>Aspergillaceae</taxon>
        <taxon>Aspergillus</taxon>
        <taxon>Aspergillus subgen. Circumdati</taxon>
    </lineage>
</organism>
<reference evidence="9 10" key="1">
    <citation type="submission" date="2018-02" db="EMBL/GenBank/DDBJ databases">
        <title>The genomes of Aspergillus section Nigri reveals drivers in fungal speciation.</title>
        <authorList>
            <consortium name="DOE Joint Genome Institute"/>
            <person name="Vesth T.C."/>
            <person name="Nybo J."/>
            <person name="Theobald S."/>
            <person name="Brandl J."/>
            <person name="Frisvad J.C."/>
            <person name="Nielsen K.F."/>
            <person name="Lyhne E.K."/>
            <person name="Kogle M.E."/>
            <person name="Kuo A."/>
            <person name="Riley R."/>
            <person name="Clum A."/>
            <person name="Nolan M."/>
            <person name="Lipzen A."/>
            <person name="Salamov A."/>
            <person name="Henrissat B."/>
            <person name="Wiebenga A."/>
            <person name="De vries R.P."/>
            <person name="Grigoriev I.V."/>
            <person name="Mortensen U.H."/>
            <person name="Andersen M.R."/>
            <person name="Baker S.E."/>
        </authorList>
    </citation>
    <scope>NUCLEOTIDE SEQUENCE [LARGE SCALE GENOMIC DNA]</scope>
    <source>
        <strain evidence="9 10">CBS 101889</strain>
    </source>
</reference>
<keyword evidence="10" id="KW-1185">Reference proteome</keyword>
<dbReference type="Gene3D" id="3.60.130.10">
    <property type="entry name" value="Clavaminate synthase-like"/>
    <property type="match status" value="2"/>
</dbReference>
<dbReference type="Pfam" id="PF02668">
    <property type="entry name" value="TauD"/>
    <property type="match status" value="1"/>
</dbReference>
<dbReference type="SUPFAM" id="SSF51197">
    <property type="entry name" value="Clavaminate synthase-like"/>
    <property type="match status" value="1"/>
</dbReference>
<proteinExistence type="inferred from homology"/>
<dbReference type="Proteomes" id="UP000248961">
    <property type="component" value="Unassembled WGS sequence"/>
</dbReference>
<sequence>MAPSLTEAAARVVPVVAKPPQREPLKSTGVLESFDSFDVTPIICREELALTVSQPSVVFFRKQDDLDNDLQKELVQRLGKLSGKPATTGLHIHPTINAGREHGNKDDESSVISLRARQKLFKGDYTILRLTELPRTGGATYAQPGSNEIAKNTRRAPENVGDVLQATHPVIRTNPVTVWKSIFAVGHHVQKIDGLTEEETRHLLDWFVQLIVENHDLQVRLRWQNPNDLVYHAATPDYGDSGPRTGQCVVGLGEKPFLDPNITGRREALTRRSRACDVRLTAFQTE</sequence>
<dbReference type="GeneID" id="37202064"/>
<evidence type="ECO:0000256" key="4">
    <source>
        <dbReference type="ARBA" id="ARBA00022964"/>
    </source>
</evidence>
<dbReference type="InterPro" id="IPR042098">
    <property type="entry name" value="TauD-like_sf"/>
</dbReference>
<dbReference type="PANTHER" id="PTHR30468:SF10">
    <property type="entry name" value="TAUD_TFDA-LIKE DOMAIN-CONTAINING PROTEIN"/>
    <property type="match status" value="1"/>
</dbReference>
<comment type="cofactor">
    <cofactor evidence="1">
        <name>Fe(2+)</name>
        <dbReference type="ChEBI" id="CHEBI:29033"/>
    </cofactor>
</comment>
<protein>
    <submittedName>
        <fullName evidence="9">TauD-domain-containing protein</fullName>
    </submittedName>
</protein>
<dbReference type="InterPro" id="IPR003819">
    <property type="entry name" value="TauD/TfdA-like"/>
</dbReference>